<keyword evidence="5 8" id="KW-0812">Transmembrane</keyword>
<gene>
    <name evidence="10" type="primary">rarD</name>
    <name evidence="10" type="ORF">DEX24_04645</name>
</gene>
<evidence type="ECO:0000256" key="7">
    <source>
        <dbReference type="ARBA" id="ARBA00023136"/>
    </source>
</evidence>
<evidence type="ECO:0000256" key="3">
    <source>
        <dbReference type="ARBA" id="ARBA00022448"/>
    </source>
</evidence>
<feature type="transmembrane region" description="Helical" evidence="8">
    <location>
        <begin position="37"/>
        <end position="55"/>
    </location>
</feature>
<keyword evidence="7 8" id="KW-0472">Membrane</keyword>
<evidence type="ECO:0000256" key="5">
    <source>
        <dbReference type="ARBA" id="ARBA00022692"/>
    </source>
</evidence>
<evidence type="ECO:0000256" key="6">
    <source>
        <dbReference type="ARBA" id="ARBA00022989"/>
    </source>
</evidence>
<dbReference type="Pfam" id="PF00892">
    <property type="entry name" value="EamA"/>
    <property type="match status" value="1"/>
</dbReference>
<dbReference type="Proteomes" id="UP000245938">
    <property type="component" value="Unassembled WGS sequence"/>
</dbReference>
<feature type="transmembrane region" description="Helical" evidence="8">
    <location>
        <begin position="269"/>
        <end position="291"/>
    </location>
</feature>
<feature type="transmembrane region" description="Helical" evidence="8">
    <location>
        <begin position="241"/>
        <end position="263"/>
    </location>
</feature>
<evidence type="ECO:0000256" key="8">
    <source>
        <dbReference type="SAM" id="Phobius"/>
    </source>
</evidence>
<keyword evidence="3" id="KW-0813">Transport</keyword>
<feature type="transmembrane region" description="Helical" evidence="8">
    <location>
        <begin position="154"/>
        <end position="169"/>
    </location>
</feature>
<evidence type="ECO:0000313" key="11">
    <source>
        <dbReference type="Proteomes" id="UP000245938"/>
    </source>
</evidence>
<dbReference type="PANTHER" id="PTHR22911">
    <property type="entry name" value="ACYL-MALONYL CONDENSING ENZYME-RELATED"/>
    <property type="match status" value="1"/>
</dbReference>
<dbReference type="NCBIfam" id="TIGR00688">
    <property type="entry name" value="rarD"/>
    <property type="match status" value="1"/>
</dbReference>
<keyword evidence="6 8" id="KW-1133">Transmembrane helix</keyword>
<organism evidence="10 11">
    <name type="scientific">Kurthia sibirica</name>
    <dbReference type="NCBI Taxonomy" id="202750"/>
    <lineage>
        <taxon>Bacteria</taxon>
        <taxon>Bacillati</taxon>
        <taxon>Bacillota</taxon>
        <taxon>Bacilli</taxon>
        <taxon>Bacillales</taxon>
        <taxon>Caryophanaceae</taxon>
        <taxon>Kurthia</taxon>
    </lineage>
</organism>
<dbReference type="SUPFAM" id="SSF103481">
    <property type="entry name" value="Multidrug resistance efflux transporter EmrE"/>
    <property type="match status" value="2"/>
</dbReference>
<keyword evidence="11" id="KW-1185">Reference proteome</keyword>
<dbReference type="PANTHER" id="PTHR22911:SF137">
    <property type="entry name" value="SOLUTE CARRIER FAMILY 35 MEMBER G2-RELATED"/>
    <property type="match status" value="1"/>
</dbReference>
<sequence length="303" mass="33647">MESRSKGIIAAALAYIIWGVIPLYWKQLGMVSSDEIITSRIVWSFILTVLFVIVIRQGKPLVTDLKNLWHNKKAFWALFAAAYLISINWFIFIWAVNNDHIIETSMGYYINPLISVLLGVVFLKEKLSKAQVLACIIAFAGVMVLVIANGSFPYVSISLALSFGIYGLLKKRIKLDATRGLAIETLFILPIAVIYYIYLIMQGDTALFHSDTKTTLLLIGTGAITAIPLILFAVGAQNIPLYLVGFFQYIAPTMTLFIGAVVYGENFGGIELLAFSCIWLAIIVFSISTFIKPKKIKAILETE</sequence>
<proteinExistence type="inferred from homology"/>
<dbReference type="AlphaFoldDB" id="A0A2U3ANY2"/>
<dbReference type="InterPro" id="IPR037185">
    <property type="entry name" value="EmrE-like"/>
</dbReference>
<evidence type="ECO:0000313" key="10">
    <source>
        <dbReference type="EMBL" id="PWI26219.1"/>
    </source>
</evidence>
<protein>
    <submittedName>
        <fullName evidence="10">EamA family transporter RarD</fullName>
    </submittedName>
</protein>
<reference evidence="10 11" key="1">
    <citation type="submission" date="2018-05" db="EMBL/GenBank/DDBJ databases">
        <title>Kurthia sibirica genome sequence.</title>
        <authorList>
            <person name="Maclea K.S."/>
            <person name="Goen A.E."/>
        </authorList>
    </citation>
    <scope>NUCLEOTIDE SEQUENCE [LARGE SCALE GENOMIC DNA]</scope>
    <source>
        <strain evidence="10 11">ATCC 49154</strain>
    </source>
</reference>
<dbReference type="InterPro" id="IPR000620">
    <property type="entry name" value="EamA_dom"/>
</dbReference>
<comment type="caution">
    <text evidence="10">The sequence shown here is derived from an EMBL/GenBank/DDBJ whole genome shotgun (WGS) entry which is preliminary data.</text>
</comment>
<feature type="transmembrane region" description="Helical" evidence="8">
    <location>
        <begin position="130"/>
        <end position="148"/>
    </location>
</feature>
<evidence type="ECO:0000259" key="9">
    <source>
        <dbReference type="Pfam" id="PF00892"/>
    </source>
</evidence>
<evidence type="ECO:0000256" key="2">
    <source>
        <dbReference type="ARBA" id="ARBA00007362"/>
    </source>
</evidence>
<feature type="transmembrane region" description="Helical" evidence="8">
    <location>
        <begin position="181"/>
        <end position="201"/>
    </location>
</feature>
<feature type="domain" description="EamA" evidence="9">
    <location>
        <begin position="6"/>
        <end position="146"/>
    </location>
</feature>
<keyword evidence="4" id="KW-1003">Cell membrane</keyword>
<dbReference type="InterPro" id="IPR004626">
    <property type="entry name" value="RarD"/>
</dbReference>
<dbReference type="GO" id="GO:0005886">
    <property type="term" value="C:plasma membrane"/>
    <property type="evidence" value="ECO:0007669"/>
    <property type="project" value="UniProtKB-SubCell"/>
</dbReference>
<name>A0A2U3ANY2_9BACL</name>
<comment type="subcellular location">
    <subcellularLocation>
        <location evidence="1">Cell membrane</location>
        <topology evidence="1">Multi-pass membrane protein</topology>
    </subcellularLocation>
</comment>
<feature type="transmembrane region" description="Helical" evidence="8">
    <location>
        <begin position="7"/>
        <end position="25"/>
    </location>
</feature>
<feature type="transmembrane region" description="Helical" evidence="8">
    <location>
        <begin position="106"/>
        <end position="123"/>
    </location>
</feature>
<accession>A0A2U3ANY2</accession>
<evidence type="ECO:0000256" key="4">
    <source>
        <dbReference type="ARBA" id="ARBA00022475"/>
    </source>
</evidence>
<feature type="transmembrane region" description="Helical" evidence="8">
    <location>
        <begin position="216"/>
        <end position="234"/>
    </location>
</feature>
<evidence type="ECO:0000256" key="1">
    <source>
        <dbReference type="ARBA" id="ARBA00004651"/>
    </source>
</evidence>
<dbReference type="EMBL" id="QFVR01000004">
    <property type="protein sequence ID" value="PWI26219.1"/>
    <property type="molecule type" value="Genomic_DNA"/>
</dbReference>
<dbReference type="RefSeq" id="WP_109305242.1">
    <property type="nucleotide sequence ID" value="NZ_BJUF01000036.1"/>
</dbReference>
<feature type="transmembrane region" description="Helical" evidence="8">
    <location>
        <begin position="75"/>
        <end position="94"/>
    </location>
</feature>
<comment type="similarity">
    <text evidence="2">Belongs to the EamA transporter family.</text>
</comment>
<dbReference type="OrthoDB" id="369870at2"/>